<dbReference type="InterPro" id="IPR011333">
    <property type="entry name" value="SKP1/BTB/POZ_sf"/>
</dbReference>
<evidence type="ECO:0000313" key="3">
    <source>
        <dbReference type="EMBL" id="PSR82705.1"/>
    </source>
</evidence>
<dbReference type="Gene3D" id="3.30.710.10">
    <property type="entry name" value="Potassium Channel Kv1.1, Chain A"/>
    <property type="match status" value="1"/>
</dbReference>
<dbReference type="CDD" id="cd18186">
    <property type="entry name" value="BTB_POZ_ZBTB_KLHL-like"/>
    <property type="match status" value="1"/>
</dbReference>
<dbReference type="OrthoDB" id="4845755at2759"/>
<feature type="region of interest" description="Disordered" evidence="1">
    <location>
        <begin position="1"/>
        <end position="102"/>
    </location>
</feature>
<feature type="compositionally biased region" description="Polar residues" evidence="1">
    <location>
        <begin position="66"/>
        <end position="97"/>
    </location>
</feature>
<reference evidence="3 4" key="1">
    <citation type="journal article" date="2018" name="Mycol. Prog.">
        <title>Coniella lustricola, a new species from submerged detritus.</title>
        <authorList>
            <person name="Raudabaugh D.B."/>
            <person name="Iturriaga T."/>
            <person name="Carver A."/>
            <person name="Mondo S."/>
            <person name="Pangilinan J."/>
            <person name="Lipzen A."/>
            <person name="He G."/>
            <person name="Amirebrahimi M."/>
            <person name="Grigoriev I.V."/>
            <person name="Miller A.N."/>
        </authorList>
    </citation>
    <scope>NUCLEOTIDE SEQUENCE [LARGE SCALE GENOMIC DNA]</scope>
    <source>
        <strain evidence="3 4">B22-T-1</strain>
    </source>
</reference>
<dbReference type="Proteomes" id="UP000241462">
    <property type="component" value="Unassembled WGS sequence"/>
</dbReference>
<dbReference type="PROSITE" id="PS50097">
    <property type="entry name" value="BTB"/>
    <property type="match status" value="1"/>
</dbReference>
<feature type="compositionally biased region" description="Polar residues" evidence="1">
    <location>
        <begin position="38"/>
        <end position="52"/>
    </location>
</feature>
<dbReference type="InParanoid" id="A0A2T3A4D6"/>
<keyword evidence="4" id="KW-1185">Reference proteome</keyword>
<dbReference type="AlphaFoldDB" id="A0A2T3A4D6"/>
<protein>
    <recommendedName>
        <fullName evidence="2">BTB domain-containing protein</fullName>
    </recommendedName>
</protein>
<evidence type="ECO:0000256" key="1">
    <source>
        <dbReference type="SAM" id="MobiDB-lite"/>
    </source>
</evidence>
<feature type="region of interest" description="Disordered" evidence="1">
    <location>
        <begin position="452"/>
        <end position="473"/>
    </location>
</feature>
<dbReference type="STRING" id="2025994.A0A2T3A4D6"/>
<dbReference type="InterPro" id="IPR000210">
    <property type="entry name" value="BTB/POZ_dom"/>
</dbReference>
<sequence>MAPSSTYAEILQGRRGRPEPRVHPQFQPNFSDLPRVLSPSNPKTEEQSSSEFATVVEDEQGGFNRDTAQPSTSVRKESATTIAITEPTTHDTSPSTDADTEADEMNFPPTPMLTPVLMLPPTGPLLAPPDIPNDHDHDHDGQAPASAMVPTPDSVIFSLPLARPEFTLNGSIYSIVAHTEEARLFARGEFSELWFDPQGYDVVIKCDGFRWHTHRHVLIGMSEWMERFLPPANKTGEPVVMTLNNWHPGILGGIIQFMYLENYKGGDFDPQDPYNTSPIVHAIAHFNAGAAVLCRDMMDCVLTQLDAATENIKLLGQQGAYIHPLANMDLFESMLRRGLLMLYDEPDQWRIRSLRVVMGKLMAVAFPWVLQNPAWGYRYASSWGILHARVVTDHKWLVWVGQCEPSPLILTGFEHMAILWVKYRGDDWKPSDDLIFPNRVMPCDFFPNEDGSFSDKSRRVSSPELESELESQPEPVSVATCVFDVIIPAGGKKNSRAIPIKRPDGTLATIPALTRKIAGASTIKPKQAAEAGDNLTGVAEPSGSNGEKVRNVETSKSVKLETSSFNNSATGGLSPIRDIDEEALFEAASSVATTVGTAEMAKLHLGGPSSITSPQAQLSPKINTINQPTEPETTISQPLCLFPGGSIFPGPGLLPGGPHYFKETSTGEPLKDFSHQLILASEADLEKRPCPKLSDRLANLSLKAGKSVNQVAFDHEQADKRKE</sequence>
<proteinExistence type="predicted"/>
<evidence type="ECO:0000313" key="4">
    <source>
        <dbReference type="Proteomes" id="UP000241462"/>
    </source>
</evidence>
<evidence type="ECO:0000259" key="2">
    <source>
        <dbReference type="PROSITE" id="PS50097"/>
    </source>
</evidence>
<dbReference type="SUPFAM" id="SSF54695">
    <property type="entry name" value="POZ domain"/>
    <property type="match status" value="1"/>
</dbReference>
<gene>
    <name evidence="3" type="ORF">BD289DRAFT_483690</name>
</gene>
<name>A0A2T3A4D6_9PEZI</name>
<feature type="domain" description="BTB" evidence="2">
    <location>
        <begin position="200"/>
        <end position="259"/>
    </location>
</feature>
<accession>A0A2T3A4D6</accession>
<dbReference type="EMBL" id="KZ678472">
    <property type="protein sequence ID" value="PSR82705.1"/>
    <property type="molecule type" value="Genomic_DNA"/>
</dbReference>
<feature type="region of interest" description="Disordered" evidence="1">
    <location>
        <begin position="524"/>
        <end position="552"/>
    </location>
</feature>
<organism evidence="3 4">
    <name type="scientific">Coniella lustricola</name>
    <dbReference type="NCBI Taxonomy" id="2025994"/>
    <lineage>
        <taxon>Eukaryota</taxon>
        <taxon>Fungi</taxon>
        <taxon>Dikarya</taxon>
        <taxon>Ascomycota</taxon>
        <taxon>Pezizomycotina</taxon>
        <taxon>Sordariomycetes</taxon>
        <taxon>Sordariomycetidae</taxon>
        <taxon>Diaporthales</taxon>
        <taxon>Schizoparmaceae</taxon>
        <taxon>Coniella</taxon>
    </lineage>
</organism>